<accession>A0A7S4A515</accession>
<name>A0A7S4A515_9STRA</name>
<dbReference type="EMBL" id="HBIW01022520">
    <property type="protein sequence ID" value="CAE0703964.1"/>
    <property type="molecule type" value="Transcribed_RNA"/>
</dbReference>
<evidence type="ECO:0000256" key="1">
    <source>
        <dbReference type="SAM" id="MobiDB-lite"/>
    </source>
</evidence>
<reference evidence="2" key="1">
    <citation type="submission" date="2021-01" db="EMBL/GenBank/DDBJ databases">
        <authorList>
            <person name="Corre E."/>
            <person name="Pelletier E."/>
            <person name="Niang G."/>
            <person name="Scheremetjew M."/>
            <person name="Finn R."/>
            <person name="Kale V."/>
            <person name="Holt S."/>
            <person name="Cochrane G."/>
            <person name="Meng A."/>
            <person name="Brown T."/>
            <person name="Cohen L."/>
        </authorList>
    </citation>
    <scope>NUCLEOTIDE SEQUENCE</scope>
    <source>
        <strain evidence="2">CCMP1756</strain>
    </source>
</reference>
<dbReference type="AlphaFoldDB" id="A0A7S4A515"/>
<protein>
    <submittedName>
        <fullName evidence="2">Uncharacterized protein</fullName>
    </submittedName>
</protein>
<evidence type="ECO:0000313" key="2">
    <source>
        <dbReference type="EMBL" id="CAE0703964.1"/>
    </source>
</evidence>
<gene>
    <name evidence="2" type="ORF">PCAL00307_LOCUS19412</name>
</gene>
<proteinExistence type="predicted"/>
<sequence>MPRRRKPTTSSGSAGSQRRRSFQSDSSDDWEYEPTRGEVYRDRFYAILRFLWDTTKLTMVWLSFVWLAAHLFDEWSLRDARKYIEVAEQLATKSDLNGARDAYSVALGHLQRAEVREPFAASALAAGGRLFRLPVLFLLRNPWPAVEARLIALAATIRALASVPEPGENWERR</sequence>
<organism evidence="2">
    <name type="scientific">Pelagomonas calceolata</name>
    <dbReference type="NCBI Taxonomy" id="35677"/>
    <lineage>
        <taxon>Eukaryota</taxon>
        <taxon>Sar</taxon>
        <taxon>Stramenopiles</taxon>
        <taxon>Ochrophyta</taxon>
        <taxon>Pelagophyceae</taxon>
        <taxon>Pelagomonadales</taxon>
        <taxon>Pelagomonadaceae</taxon>
        <taxon>Pelagomonas</taxon>
    </lineage>
</organism>
<feature type="region of interest" description="Disordered" evidence="1">
    <location>
        <begin position="1"/>
        <end position="32"/>
    </location>
</feature>